<dbReference type="InterPro" id="IPR015927">
    <property type="entry name" value="Peptidase_S24_S26A/B/C"/>
</dbReference>
<dbReference type="PROSITE" id="PS50943">
    <property type="entry name" value="HTH_CROC1"/>
    <property type="match status" value="1"/>
</dbReference>
<evidence type="ECO:0000313" key="5">
    <source>
        <dbReference type="EMBL" id="WMN19240.1"/>
    </source>
</evidence>
<keyword evidence="2" id="KW-0238">DNA-binding</keyword>
<sequence length="253" mass="28086">MTMSTQTIAEMIASGREKLGLNQSELARRLQVSPQAVQAWESGRAKPRVTKLQDIASALGIPSHQLVTASGLFDGKLSNLMTRLTNATKDTEATLDGGVRVWDDATPLEEDEVYVPLLKEVELSAGSGRFTIEERPTSSLRFSKKDLRKNGVQFSNAKCVSVSGNSMFPVLRNGATVGVNVGKNKLTDIMDGEMYAINHNGQLRVKQVFRIPNGVRLRSFNRDEHPDEDYTFQQLQDEQVSIVGHVFWWGMFA</sequence>
<dbReference type="InterPro" id="IPR039418">
    <property type="entry name" value="LexA-like"/>
</dbReference>
<evidence type="ECO:0000313" key="6">
    <source>
        <dbReference type="Proteomes" id="UP001237292"/>
    </source>
</evidence>
<dbReference type="PANTHER" id="PTHR40661">
    <property type="match status" value="1"/>
</dbReference>
<dbReference type="PANTHER" id="PTHR40661:SF2">
    <property type="entry name" value="HTH-TYPE TRANSCRIPTIONAL REGULATOR PRTR"/>
    <property type="match status" value="1"/>
</dbReference>
<evidence type="ECO:0000256" key="1">
    <source>
        <dbReference type="ARBA" id="ARBA00023015"/>
    </source>
</evidence>
<dbReference type="CDD" id="cd00093">
    <property type="entry name" value="HTH_XRE"/>
    <property type="match status" value="1"/>
</dbReference>
<dbReference type="SUPFAM" id="SSF47413">
    <property type="entry name" value="lambda repressor-like DNA-binding domains"/>
    <property type="match status" value="1"/>
</dbReference>
<dbReference type="SUPFAM" id="SSF51306">
    <property type="entry name" value="LexA/Signal peptidase"/>
    <property type="match status" value="1"/>
</dbReference>
<gene>
    <name evidence="5" type="ORF">QL104_07485</name>
</gene>
<protein>
    <submittedName>
        <fullName evidence="5">Helix-turn-helix transcriptional regulator</fullName>
    </submittedName>
</protein>
<proteinExistence type="predicted"/>
<dbReference type="Gene3D" id="2.10.109.10">
    <property type="entry name" value="Umud Fragment, subunit A"/>
    <property type="match status" value="1"/>
</dbReference>
<dbReference type="InterPro" id="IPR010982">
    <property type="entry name" value="Lambda_DNA-bd_dom_sf"/>
</dbReference>
<keyword evidence="1" id="KW-0805">Transcription regulation</keyword>
<organism evidence="5 6">
    <name type="scientific">Pseudomonas piscis</name>
    <dbReference type="NCBI Taxonomy" id="2614538"/>
    <lineage>
        <taxon>Bacteria</taxon>
        <taxon>Pseudomonadati</taxon>
        <taxon>Pseudomonadota</taxon>
        <taxon>Gammaproteobacteria</taxon>
        <taxon>Pseudomonadales</taxon>
        <taxon>Pseudomonadaceae</taxon>
        <taxon>Pseudomonas</taxon>
    </lineage>
</organism>
<dbReference type="Pfam" id="PF00717">
    <property type="entry name" value="Peptidase_S24"/>
    <property type="match status" value="1"/>
</dbReference>
<dbReference type="CDD" id="cd06529">
    <property type="entry name" value="S24_LexA-like"/>
    <property type="match status" value="1"/>
</dbReference>
<reference evidence="5 6" key="1">
    <citation type="journal article" date="2023" name="Access Microbiol">
        <title>The genome of a steinernematid-associated Pseudomonas piscis bacterium encodes the biosynthesis of insect toxins.</title>
        <authorList>
            <person name="Awori R.M."/>
            <person name="Hendre P."/>
            <person name="Amugune N.O."/>
        </authorList>
    </citation>
    <scope>NUCLEOTIDE SEQUENCE [LARGE SCALE GENOMIC DNA]</scope>
    <source>
        <strain evidence="5 6">75</strain>
    </source>
</reference>
<dbReference type="InterPro" id="IPR036286">
    <property type="entry name" value="LexA/Signal_pep-like_sf"/>
</dbReference>
<dbReference type="RefSeq" id="WP_282878662.1">
    <property type="nucleotide sequence ID" value="NZ_CP133164.1"/>
</dbReference>
<evidence type="ECO:0000256" key="3">
    <source>
        <dbReference type="ARBA" id="ARBA00023163"/>
    </source>
</evidence>
<dbReference type="EMBL" id="CP133164">
    <property type="protein sequence ID" value="WMN19240.1"/>
    <property type="molecule type" value="Genomic_DNA"/>
</dbReference>
<dbReference type="Pfam" id="PF01381">
    <property type="entry name" value="HTH_3"/>
    <property type="match status" value="1"/>
</dbReference>
<evidence type="ECO:0000256" key="2">
    <source>
        <dbReference type="ARBA" id="ARBA00023125"/>
    </source>
</evidence>
<feature type="domain" description="HTH cro/C1-type" evidence="4">
    <location>
        <begin position="12"/>
        <end position="66"/>
    </location>
</feature>
<dbReference type="SMART" id="SM00530">
    <property type="entry name" value="HTH_XRE"/>
    <property type="match status" value="1"/>
</dbReference>
<name>A0ABY9NLQ4_9PSED</name>
<accession>A0ABY9NLQ4</accession>
<keyword evidence="6" id="KW-1185">Reference proteome</keyword>
<dbReference type="Proteomes" id="UP001237292">
    <property type="component" value="Chromosome"/>
</dbReference>
<dbReference type="Gene3D" id="1.10.260.40">
    <property type="entry name" value="lambda repressor-like DNA-binding domains"/>
    <property type="match status" value="1"/>
</dbReference>
<evidence type="ECO:0000259" key="4">
    <source>
        <dbReference type="PROSITE" id="PS50943"/>
    </source>
</evidence>
<dbReference type="InterPro" id="IPR001387">
    <property type="entry name" value="Cro/C1-type_HTH"/>
</dbReference>
<keyword evidence="3" id="KW-0804">Transcription</keyword>